<dbReference type="RefSeq" id="WP_182531955.1">
    <property type="nucleotide sequence ID" value="NZ_JACGXL010000005.1"/>
</dbReference>
<reference evidence="2 3" key="1">
    <citation type="submission" date="2020-07" db="EMBL/GenBank/DDBJ databases">
        <title>Genomic Encyclopedia of Type Strains, Phase IV (KMG-V): Genome sequencing to study the core and pangenomes of soil and plant-associated prokaryotes.</title>
        <authorList>
            <person name="Whitman W."/>
        </authorList>
    </citation>
    <scope>NUCLEOTIDE SEQUENCE [LARGE SCALE GENOMIC DNA]</scope>
    <source>
        <strain evidence="2 3">RH2WT43</strain>
    </source>
</reference>
<evidence type="ECO:0000313" key="3">
    <source>
        <dbReference type="Proteomes" id="UP000550401"/>
    </source>
</evidence>
<sequence length="227" mass="24371">MKALYVLAGVLVIGSGTLGAQGNSASRDTPDLCNPGGMTLRVTLNKTTLQTKDASSASGYKVWPTKDHDPELIREISFTPSCAGTIDVKAQFRGIQGRVNRSICLHDDVAQALCKVNRKNDSPKDSGASIRLSINGAEICRDNDGPAGPPAPDTPKWHRGRGNFNEYNLYCPKKDAQGKDVGALRYNVAAGSKQVVDMYMWNTYAAIKPDAKSGVVLTVTFEPAEVN</sequence>
<accession>A0A839F764</accession>
<feature type="signal peptide" evidence="1">
    <location>
        <begin position="1"/>
        <end position="20"/>
    </location>
</feature>
<protein>
    <submittedName>
        <fullName evidence="2">Uncharacterized protein</fullName>
    </submittedName>
</protein>
<dbReference type="AlphaFoldDB" id="A0A839F764"/>
<gene>
    <name evidence="2" type="ORF">FHW12_003146</name>
</gene>
<feature type="chain" id="PRO_5032334136" evidence="1">
    <location>
        <begin position="21"/>
        <end position="227"/>
    </location>
</feature>
<organism evidence="2 3">
    <name type="scientific">Dokdonella fugitiva</name>
    <dbReference type="NCBI Taxonomy" id="328517"/>
    <lineage>
        <taxon>Bacteria</taxon>
        <taxon>Pseudomonadati</taxon>
        <taxon>Pseudomonadota</taxon>
        <taxon>Gammaproteobacteria</taxon>
        <taxon>Lysobacterales</taxon>
        <taxon>Rhodanobacteraceae</taxon>
        <taxon>Dokdonella</taxon>
    </lineage>
</organism>
<name>A0A839F764_9GAMM</name>
<evidence type="ECO:0000313" key="2">
    <source>
        <dbReference type="EMBL" id="MBA8888910.1"/>
    </source>
</evidence>
<dbReference type="EMBL" id="JACGXL010000005">
    <property type="protein sequence ID" value="MBA8888910.1"/>
    <property type="molecule type" value="Genomic_DNA"/>
</dbReference>
<keyword evidence="1" id="KW-0732">Signal</keyword>
<keyword evidence="3" id="KW-1185">Reference proteome</keyword>
<dbReference type="Proteomes" id="UP000550401">
    <property type="component" value="Unassembled WGS sequence"/>
</dbReference>
<proteinExistence type="predicted"/>
<comment type="caution">
    <text evidence="2">The sequence shown here is derived from an EMBL/GenBank/DDBJ whole genome shotgun (WGS) entry which is preliminary data.</text>
</comment>
<evidence type="ECO:0000256" key="1">
    <source>
        <dbReference type="SAM" id="SignalP"/>
    </source>
</evidence>